<feature type="transmembrane region" description="Helical" evidence="1">
    <location>
        <begin position="144"/>
        <end position="163"/>
    </location>
</feature>
<feature type="transmembrane region" description="Helical" evidence="1">
    <location>
        <begin position="61"/>
        <end position="88"/>
    </location>
</feature>
<dbReference type="EMBL" id="VAFL01000003">
    <property type="protein sequence ID" value="TKW67779.1"/>
    <property type="molecule type" value="Genomic_DNA"/>
</dbReference>
<sequence length="176" mass="19752">MSERTRRRRLVGMAVYIGIGLAMLFFQLMPINAGATGFPGPDLMLCVTCAWVLRRPDQLPAAIIVAMTLIGDFLLGRPFGLWSLFILAATELLRPRAYRWSDQAFVFEWLRVSLLIGLMMVGYRFVMMLFLLPVPALGPVMLQWLATVAAYPIVVLCLHLIGIRRLGAAELELMVQ</sequence>
<gene>
    <name evidence="2" type="ORF">DI616_05560</name>
</gene>
<comment type="caution">
    <text evidence="2">The sequence shown here is derived from an EMBL/GenBank/DDBJ whole genome shotgun (WGS) entry which is preliminary data.</text>
</comment>
<keyword evidence="1" id="KW-1133">Transmembrane helix</keyword>
<organism evidence="2 3">
    <name type="scientific">Paracoccus denitrificans</name>
    <dbReference type="NCBI Taxonomy" id="266"/>
    <lineage>
        <taxon>Bacteria</taxon>
        <taxon>Pseudomonadati</taxon>
        <taxon>Pseudomonadota</taxon>
        <taxon>Alphaproteobacteria</taxon>
        <taxon>Rhodobacterales</taxon>
        <taxon>Paracoccaceae</taxon>
        <taxon>Paracoccus</taxon>
    </lineage>
</organism>
<reference evidence="2 3" key="1">
    <citation type="journal article" date="2017" name="Nat. Commun.">
        <title>In situ click chemistry generation of cyclooxygenase-2 inhibitors.</title>
        <authorList>
            <person name="Bhardwaj A."/>
            <person name="Kaur J."/>
            <person name="Wuest M."/>
            <person name="Wuest F."/>
        </authorList>
    </citation>
    <scope>NUCLEOTIDE SEQUENCE [LARGE SCALE GENOMIC DNA]</scope>
    <source>
        <strain evidence="2">S2_012_000_R3_94</strain>
    </source>
</reference>
<dbReference type="Proteomes" id="UP000315344">
    <property type="component" value="Unassembled WGS sequence"/>
</dbReference>
<feature type="transmembrane region" description="Helical" evidence="1">
    <location>
        <begin position="109"/>
        <end position="132"/>
    </location>
</feature>
<evidence type="ECO:0000313" key="2">
    <source>
        <dbReference type="EMBL" id="TKW67779.1"/>
    </source>
</evidence>
<evidence type="ECO:0000256" key="1">
    <source>
        <dbReference type="SAM" id="Phobius"/>
    </source>
</evidence>
<keyword evidence="1" id="KW-0472">Membrane</keyword>
<accession>A0A533I878</accession>
<dbReference type="AlphaFoldDB" id="A0A533I878"/>
<proteinExistence type="predicted"/>
<feature type="transmembrane region" description="Helical" evidence="1">
    <location>
        <begin position="12"/>
        <end position="31"/>
    </location>
</feature>
<name>A0A533I878_PARDE</name>
<keyword evidence="1" id="KW-0812">Transmembrane</keyword>
<evidence type="ECO:0000313" key="3">
    <source>
        <dbReference type="Proteomes" id="UP000315344"/>
    </source>
</evidence>
<protein>
    <submittedName>
        <fullName evidence="2">Rod shape-determining protein MreD</fullName>
    </submittedName>
</protein>